<sequence length="509" mass="55732">MSPSDSMDQEKAPVTATAAEYAIVHDVAERGHNATDQYGHALVQFDPKAEAKLRRKIDFMIVPTVALLYLFCFIGGANIGNARLAGLEKDLHLKGYDYNAVLSVFYISYIIFEIPANIFCKWIGPGWFIPSTSLGFGVLSVACAFVKDKAQVSGVRFLLGLFEAGMLPGIAYYMSRWYRRSELAFRLSLYIVMAPLAGAFGGLLASGILSLDSFGSLTTWRMIFGIEGVITIGLSLIAFITLTDRPETARWLTPAEKELAIARVKSERVGTTIVLDKIDNKKLILGIFNPVTLATAFIFLLDNITVQGLAFFAPTIVKTIYPKQSVVHQQLRTVPPYIVGAVATVLIPYLSTKTDKRTIYFIASAPLMMVGYIMFLATADASTRYGATFIIAVGAFSYGALCNAQVSANVVSDTARSSAIGTNVMLGNIGGLISTWSFLPTDAPNYPIGNGLNLATSSTILIVGILLLVWMKWDNRKREGKDVDAELAGLEQRQVEDLDWKHPAFRWRP</sequence>
<keyword evidence="5 6" id="KW-0472">Membrane</keyword>
<dbReference type="GO" id="GO:0022857">
    <property type="term" value="F:transmembrane transporter activity"/>
    <property type="evidence" value="ECO:0007669"/>
    <property type="project" value="InterPro"/>
</dbReference>
<dbReference type="PANTHER" id="PTHR43791">
    <property type="entry name" value="PERMEASE-RELATED"/>
    <property type="match status" value="1"/>
</dbReference>
<feature type="domain" description="Major facilitator superfamily (MFS) profile" evidence="7">
    <location>
        <begin position="61"/>
        <end position="476"/>
    </location>
</feature>
<dbReference type="RefSeq" id="XP_033668429.1">
    <property type="nucleotide sequence ID" value="XM_033806294.1"/>
</dbReference>
<evidence type="ECO:0000256" key="1">
    <source>
        <dbReference type="ARBA" id="ARBA00004141"/>
    </source>
</evidence>
<keyword evidence="4 6" id="KW-1133">Transmembrane helix</keyword>
<name>A0A6A6CN26_ZASCE</name>
<evidence type="ECO:0000256" key="6">
    <source>
        <dbReference type="SAM" id="Phobius"/>
    </source>
</evidence>
<feature type="transmembrane region" description="Helical" evidence="6">
    <location>
        <begin position="100"/>
        <end position="120"/>
    </location>
</feature>
<evidence type="ECO:0000259" key="7">
    <source>
        <dbReference type="PROSITE" id="PS50850"/>
    </source>
</evidence>
<organism evidence="8 9">
    <name type="scientific">Zasmidium cellare ATCC 36951</name>
    <dbReference type="NCBI Taxonomy" id="1080233"/>
    <lineage>
        <taxon>Eukaryota</taxon>
        <taxon>Fungi</taxon>
        <taxon>Dikarya</taxon>
        <taxon>Ascomycota</taxon>
        <taxon>Pezizomycotina</taxon>
        <taxon>Dothideomycetes</taxon>
        <taxon>Dothideomycetidae</taxon>
        <taxon>Mycosphaerellales</taxon>
        <taxon>Mycosphaerellaceae</taxon>
        <taxon>Zasmidium</taxon>
    </lineage>
</organism>
<dbReference type="Proteomes" id="UP000799537">
    <property type="component" value="Unassembled WGS sequence"/>
</dbReference>
<protein>
    <recommendedName>
        <fullName evidence="7">Major facilitator superfamily (MFS) profile domain-containing protein</fullName>
    </recommendedName>
</protein>
<dbReference type="InterPro" id="IPR020846">
    <property type="entry name" value="MFS_dom"/>
</dbReference>
<evidence type="ECO:0000256" key="3">
    <source>
        <dbReference type="ARBA" id="ARBA00022692"/>
    </source>
</evidence>
<accession>A0A6A6CN26</accession>
<dbReference type="EMBL" id="ML993593">
    <property type="protein sequence ID" value="KAF2167540.1"/>
    <property type="molecule type" value="Genomic_DNA"/>
</dbReference>
<feature type="transmembrane region" description="Helical" evidence="6">
    <location>
        <begin position="418"/>
        <end position="439"/>
    </location>
</feature>
<feature type="transmembrane region" description="Helical" evidence="6">
    <location>
        <begin position="359"/>
        <end position="379"/>
    </location>
</feature>
<dbReference type="Gene3D" id="1.20.1250.20">
    <property type="entry name" value="MFS general substrate transporter like domains"/>
    <property type="match status" value="2"/>
</dbReference>
<dbReference type="Pfam" id="PF07690">
    <property type="entry name" value="MFS_1"/>
    <property type="match status" value="1"/>
</dbReference>
<evidence type="ECO:0000313" key="9">
    <source>
        <dbReference type="Proteomes" id="UP000799537"/>
    </source>
</evidence>
<dbReference type="GO" id="GO:0016020">
    <property type="term" value="C:membrane"/>
    <property type="evidence" value="ECO:0007669"/>
    <property type="project" value="UniProtKB-SubCell"/>
</dbReference>
<dbReference type="SUPFAM" id="SSF103473">
    <property type="entry name" value="MFS general substrate transporter"/>
    <property type="match status" value="1"/>
</dbReference>
<dbReference type="GeneID" id="54559566"/>
<feature type="transmembrane region" description="Helical" evidence="6">
    <location>
        <begin position="334"/>
        <end position="352"/>
    </location>
</feature>
<feature type="transmembrane region" description="Helical" evidence="6">
    <location>
        <begin position="385"/>
        <end position="406"/>
    </location>
</feature>
<reference evidence="8" key="1">
    <citation type="journal article" date="2020" name="Stud. Mycol.">
        <title>101 Dothideomycetes genomes: a test case for predicting lifestyles and emergence of pathogens.</title>
        <authorList>
            <person name="Haridas S."/>
            <person name="Albert R."/>
            <person name="Binder M."/>
            <person name="Bloem J."/>
            <person name="Labutti K."/>
            <person name="Salamov A."/>
            <person name="Andreopoulos B."/>
            <person name="Baker S."/>
            <person name="Barry K."/>
            <person name="Bills G."/>
            <person name="Bluhm B."/>
            <person name="Cannon C."/>
            <person name="Castanera R."/>
            <person name="Culley D."/>
            <person name="Daum C."/>
            <person name="Ezra D."/>
            <person name="Gonzalez J."/>
            <person name="Henrissat B."/>
            <person name="Kuo A."/>
            <person name="Liang C."/>
            <person name="Lipzen A."/>
            <person name="Lutzoni F."/>
            <person name="Magnuson J."/>
            <person name="Mondo S."/>
            <person name="Nolan M."/>
            <person name="Ohm R."/>
            <person name="Pangilinan J."/>
            <person name="Park H.-J."/>
            <person name="Ramirez L."/>
            <person name="Alfaro M."/>
            <person name="Sun H."/>
            <person name="Tritt A."/>
            <person name="Yoshinaga Y."/>
            <person name="Zwiers L.-H."/>
            <person name="Turgeon B."/>
            <person name="Goodwin S."/>
            <person name="Spatafora J."/>
            <person name="Crous P."/>
            <person name="Grigoriev I."/>
        </authorList>
    </citation>
    <scope>NUCLEOTIDE SEQUENCE</scope>
    <source>
        <strain evidence="8">ATCC 36951</strain>
    </source>
</reference>
<keyword evidence="3 6" id="KW-0812">Transmembrane</keyword>
<dbReference type="PANTHER" id="PTHR43791:SF48">
    <property type="entry name" value="TRANSPORTER, PUTATIVE (AFU_ORTHOLOGUE AFUA_4G01000)-RELATED"/>
    <property type="match status" value="1"/>
</dbReference>
<evidence type="ECO:0000256" key="5">
    <source>
        <dbReference type="ARBA" id="ARBA00023136"/>
    </source>
</evidence>
<dbReference type="OrthoDB" id="2985014at2759"/>
<dbReference type="InterPro" id="IPR011701">
    <property type="entry name" value="MFS"/>
</dbReference>
<dbReference type="PROSITE" id="PS50850">
    <property type="entry name" value="MFS"/>
    <property type="match status" value="1"/>
</dbReference>
<feature type="transmembrane region" description="Helical" evidence="6">
    <location>
        <begin position="153"/>
        <end position="175"/>
    </location>
</feature>
<evidence type="ECO:0000256" key="4">
    <source>
        <dbReference type="ARBA" id="ARBA00022989"/>
    </source>
</evidence>
<keyword evidence="9" id="KW-1185">Reference proteome</keyword>
<dbReference type="FunFam" id="1.20.1250.20:FF:000018">
    <property type="entry name" value="MFS transporter permease"/>
    <property type="match status" value="1"/>
</dbReference>
<feature type="transmembrane region" description="Helical" evidence="6">
    <location>
        <begin position="283"/>
        <end position="301"/>
    </location>
</feature>
<gene>
    <name evidence="8" type="ORF">M409DRAFT_22347</name>
</gene>
<dbReference type="AlphaFoldDB" id="A0A6A6CN26"/>
<dbReference type="InterPro" id="IPR036259">
    <property type="entry name" value="MFS_trans_sf"/>
</dbReference>
<feature type="transmembrane region" description="Helical" evidence="6">
    <location>
        <begin position="57"/>
        <end position="80"/>
    </location>
</feature>
<dbReference type="FunFam" id="1.20.1250.20:FF:000013">
    <property type="entry name" value="MFS general substrate transporter"/>
    <property type="match status" value="1"/>
</dbReference>
<comment type="subcellular location">
    <subcellularLocation>
        <location evidence="1">Membrane</location>
        <topology evidence="1">Multi-pass membrane protein</topology>
    </subcellularLocation>
</comment>
<feature type="transmembrane region" description="Helical" evidence="6">
    <location>
        <begin position="222"/>
        <end position="242"/>
    </location>
</feature>
<keyword evidence="2" id="KW-0813">Transport</keyword>
<feature type="transmembrane region" description="Helical" evidence="6">
    <location>
        <begin position="451"/>
        <end position="471"/>
    </location>
</feature>
<feature type="transmembrane region" description="Helical" evidence="6">
    <location>
        <begin position="127"/>
        <end position="147"/>
    </location>
</feature>
<evidence type="ECO:0000313" key="8">
    <source>
        <dbReference type="EMBL" id="KAF2167540.1"/>
    </source>
</evidence>
<feature type="transmembrane region" description="Helical" evidence="6">
    <location>
        <begin position="187"/>
        <end position="210"/>
    </location>
</feature>
<proteinExistence type="predicted"/>
<evidence type="ECO:0000256" key="2">
    <source>
        <dbReference type="ARBA" id="ARBA00022448"/>
    </source>
</evidence>